<dbReference type="AlphaFoldDB" id="A0A4S8IG96"/>
<accession>A0A4S8IG96</accession>
<name>A0A4S8IG96_MUSBA</name>
<keyword evidence="1" id="KW-0175">Coiled coil</keyword>
<dbReference type="EMBL" id="PYDT01000010">
    <property type="protein sequence ID" value="THU47251.1"/>
    <property type="molecule type" value="Genomic_DNA"/>
</dbReference>
<dbReference type="Proteomes" id="UP000317650">
    <property type="component" value="Chromosome 9"/>
</dbReference>
<dbReference type="STRING" id="52838.A0A4S8IG96"/>
<keyword evidence="3" id="KW-1185">Reference proteome</keyword>
<evidence type="ECO:0000313" key="2">
    <source>
        <dbReference type="EMBL" id="THU47251.1"/>
    </source>
</evidence>
<reference evidence="2 3" key="1">
    <citation type="journal article" date="2019" name="Nat. Plants">
        <title>Genome sequencing of Musa balbisiana reveals subgenome evolution and function divergence in polyploid bananas.</title>
        <authorList>
            <person name="Yao X."/>
        </authorList>
    </citation>
    <scope>NUCLEOTIDE SEQUENCE [LARGE SCALE GENOMIC DNA]</scope>
    <source>
        <strain evidence="3">cv. DH-PKW</strain>
        <tissue evidence="2">Leaves</tissue>
    </source>
</reference>
<comment type="caution">
    <text evidence="2">The sequence shown here is derived from an EMBL/GenBank/DDBJ whole genome shotgun (WGS) entry which is preliminary data.</text>
</comment>
<evidence type="ECO:0000256" key="1">
    <source>
        <dbReference type="SAM" id="Coils"/>
    </source>
</evidence>
<evidence type="ECO:0008006" key="4">
    <source>
        <dbReference type="Google" id="ProtNLM"/>
    </source>
</evidence>
<evidence type="ECO:0000313" key="3">
    <source>
        <dbReference type="Proteomes" id="UP000317650"/>
    </source>
</evidence>
<organism evidence="2 3">
    <name type="scientific">Musa balbisiana</name>
    <name type="common">Banana</name>
    <dbReference type="NCBI Taxonomy" id="52838"/>
    <lineage>
        <taxon>Eukaryota</taxon>
        <taxon>Viridiplantae</taxon>
        <taxon>Streptophyta</taxon>
        <taxon>Embryophyta</taxon>
        <taxon>Tracheophyta</taxon>
        <taxon>Spermatophyta</taxon>
        <taxon>Magnoliopsida</taxon>
        <taxon>Liliopsida</taxon>
        <taxon>Zingiberales</taxon>
        <taxon>Musaceae</taxon>
        <taxon>Musa</taxon>
    </lineage>
</organism>
<feature type="coiled-coil region" evidence="1">
    <location>
        <begin position="159"/>
        <end position="276"/>
    </location>
</feature>
<sequence length="784" mass="90522">MKKNLFDHLRSLSGSLAGPPRVAPLPVARVSSDSNSYGSFVNLKLTAEKLVKEQASLKTDLELASCNVYFKQTKLKKATEHIQVLETKLQQAVNEKAKLKVKQTEDTKLWKGLDSKLSSTKTMCDQLTETLQRLAGQTCAAEEDKKIFEEKLDNNLKALDQFELLFNDLSTKLENASNTINNDAVIKELNEIIEDKKENLQSLDSQLQERQHELSLKEDTCKSLRASIINLENENSSLQRSNRNFAQEIEKSCQHLKELENSFSDLAAMMVELHNESAALEKHIYMLFSSLEVYYDMVQKQKELTCRSAQHKYDQLHEQFKHCTIENDAIKLEKQEQKDKILELQKAQEFIMVQHADECRLAEEKVRILESEIKDLLSKKNYSDKLTIEFEEKSHAISEAQVKSLSDKISSLESENHNLLDKLQLVSLEGAKEAEALQNEISKHHQTIQSIENHLSQIQYALNEKEQLLTSSMEREKQLEEEKSEAINDIQRKYEMEKLDIVSTEKEKTEKIIKEIEKGCDVKIAENKEQAEQCLMRVKEEHSKMIVQIKKNYEEKESSLLLHHKEELKRVQLQAETEMREKTSSLRKEHEIQVKALTLQHEDECRKLQEELELQKTKEEKQKALLQLQWKVMGENQQVDQEVNSKKEFSVSSIKMREPYGRRKHKLTLTSPESRRKNLSLSGIMRTPMVSIMKKVEDGSPQNIPNHRKKVTRHEYEIETSNGTITKRRKTKSTVMFGEPNTQKTLHTQTPITSNDVTNIRKVSGGNHPHPANIGDLFSEGLLL</sequence>
<feature type="coiled-coil region" evidence="1">
    <location>
        <begin position="75"/>
        <end position="102"/>
    </location>
</feature>
<feature type="coiled-coil region" evidence="1">
    <location>
        <begin position="561"/>
        <end position="629"/>
    </location>
</feature>
<protein>
    <recommendedName>
        <fullName evidence="4">Synaptonemal complex protein 1</fullName>
    </recommendedName>
</protein>
<gene>
    <name evidence="2" type="ORF">C4D60_Mb09t13530</name>
</gene>
<feature type="coiled-coil region" evidence="1">
    <location>
        <begin position="327"/>
        <end position="507"/>
    </location>
</feature>
<proteinExistence type="predicted"/>